<accession>A0AAI9X775</accession>
<protein>
    <submittedName>
        <fullName evidence="1">Uncharacterized protein</fullName>
    </submittedName>
</protein>
<dbReference type="AlphaFoldDB" id="A0AAI9X775"/>
<reference evidence="1" key="1">
    <citation type="submission" date="2015-06" db="EMBL/GenBank/DDBJ databases">
        <authorList>
            <person name="Nguyen H."/>
        </authorList>
    </citation>
    <scope>NUCLEOTIDE SEQUENCE</scope>
    <source>
        <strain evidence="1">DAOM 180753</strain>
    </source>
</reference>
<comment type="caution">
    <text evidence="1">The sequence shown here is derived from an EMBL/GenBank/DDBJ whole genome shotgun (WGS) entry which is preliminary data.</text>
</comment>
<organism evidence="1 2">
    <name type="scientific">Penicillium thymicola</name>
    <dbReference type="NCBI Taxonomy" id="293382"/>
    <lineage>
        <taxon>Eukaryota</taxon>
        <taxon>Fungi</taxon>
        <taxon>Dikarya</taxon>
        <taxon>Ascomycota</taxon>
        <taxon>Pezizomycotina</taxon>
        <taxon>Eurotiomycetes</taxon>
        <taxon>Eurotiomycetidae</taxon>
        <taxon>Eurotiales</taxon>
        <taxon>Aspergillaceae</taxon>
        <taxon>Penicillium</taxon>
    </lineage>
</organism>
<gene>
    <name evidence="1" type="ORF">VN97_g6882</name>
</gene>
<dbReference type="EMBL" id="LACB01000208">
    <property type="protein sequence ID" value="KAJ9486450.1"/>
    <property type="molecule type" value="Genomic_DNA"/>
</dbReference>
<name>A0AAI9X775_PENTH</name>
<evidence type="ECO:0000313" key="1">
    <source>
        <dbReference type="EMBL" id="KAJ9486450.1"/>
    </source>
</evidence>
<dbReference type="Proteomes" id="UP001227192">
    <property type="component" value="Unassembled WGS sequence"/>
</dbReference>
<keyword evidence="2" id="KW-1185">Reference proteome</keyword>
<proteinExistence type="predicted"/>
<sequence length="193" mass="20521">MKLFPPYKISYTPGPSDESCRSLYEAEAATVFIRICLGEDGKSGHKSTSPPLVVIRTTLRYSVSPQEALLSISLIQSHKAAGLFTGAIAQSCGNGYATSPSAAAAPILPFVNKLCPHVAGATSIIDGVYLGDMPIAQLEKGRKCINNVKFVAGYMSDEYQSLVAEALPPSITNLEPGLEIMQKTGTLNIKKQS</sequence>
<reference evidence="1" key="2">
    <citation type="journal article" date="2016" name="Fungal Biol.">
        <title>Ochratoxin A production by Penicillium thymicola.</title>
        <authorList>
            <person name="Nguyen H.D.T."/>
            <person name="McMullin D.R."/>
            <person name="Ponomareva E."/>
            <person name="Riley R."/>
            <person name="Pomraning K.R."/>
            <person name="Baker S.E."/>
            <person name="Seifert K.A."/>
        </authorList>
    </citation>
    <scope>NUCLEOTIDE SEQUENCE</scope>
    <source>
        <strain evidence="1">DAOM 180753</strain>
    </source>
</reference>
<evidence type="ECO:0000313" key="2">
    <source>
        <dbReference type="Proteomes" id="UP001227192"/>
    </source>
</evidence>